<feature type="binding site" evidence="7 8">
    <location>
        <position position="60"/>
    </location>
    <ligand>
        <name>S-adenosyl-L-methionine</name>
        <dbReference type="ChEBI" id="CHEBI:59789"/>
    </ligand>
</feature>
<feature type="binding site" evidence="7 8">
    <location>
        <position position="127"/>
    </location>
    <ligand>
        <name>S-adenosyl-L-methionine</name>
        <dbReference type="ChEBI" id="CHEBI:59789"/>
    </ligand>
</feature>
<organism evidence="10 11">
    <name type="scientific">Aerophobetes bacterium</name>
    <dbReference type="NCBI Taxonomy" id="2030807"/>
    <lineage>
        <taxon>Bacteria</taxon>
        <taxon>Candidatus Aerophobota</taxon>
    </lineage>
</organism>
<evidence type="ECO:0000256" key="4">
    <source>
        <dbReference type="ARBA" id="ARBA00022679"/>
    </source>
</evidence>
<dbReference type="NCBIfam" id="TIGR00755">
    <property type="entry name" value="ksgA"/>
    <property type="match status" value="1"/>
</dbReference>
<feature type="binding site" evidence="7 8">
    <location>
        <position position="81"/>
    </location>
    <ligand>
        <name>S-adenosyl-L-methionine</name>
        <dbReference type="ChEBI" id="CHEBI:59789"/>
    </ligand>
</feature>
<evidence type="ECO:0000313" key="11">
    <source>
        <dbReference type="Proteomes" id="UP000279422"/>
    </source>
</evidence>
<dbReference type="InterPro" id="IPR020598">
    <property type="entry name" value="rRNA_Ade_methylase_Trfase_N"/>
</dbReference>
<dbReference type="EC" id="2.1.1.182" evidence="7"/>
<dbReference type="EMBL" id="QMPZ01000162">
    <property type="protein sequence ID" value="RLE07519.1"/>
    <property type="molecule type" value="Genomic_DNA"/>
</dbReference>
<feature type="binding site" evidence="7 8">
    <location>
        <position position="106"/>
    </location>
    <ligand>
        <name>S-adenosyl-L-methionine</name>
        <dbReference type="ChEBI" id="CHEBI:59789"/>
    </ligand>
</feature>
<evidence type="ECO:0000256" key="2">
    <source>
        <dbReference type="ARBA" id="ARBA00022552"/>
    </source>
</evidence>
<evidence type="ECO:0000256" key="6">
    <source>
        <dbReference type="ARBA" id="ARBA00022884"/>
    </source>
</evidence>
<dbReference type="GO" id="GO:0005829">
    <property type="term" value="C:cytosol"/>
    <property type="evidence" value="ECO:0007669"/>
    <property type="project" value="TreeGrafter"/>
</dbReference>
<evidence type="ECO:0000256" key="5">
    <source>
        <dbReference type="ARBA" id="ARBA00022691"/>
    </source>
</evidence>
<dbReference type="Gene3D" id="1.10.8.100">
    <property type="entry name" value="Ribosomal RNA adenine dimethylase-like, domain 2"/>
    <property type="match status" value="1"/>
</dbReference>
<dbReference type="InterPro" id="IPR001737">
    <property type="entry name" value="KsgA/Erm"/>
</dbReference>
<dbReference type="Proteomes" id="UP000279422">
    <property type="component" value="Unassembled WGS sequence"/>
</dbReference>
<evidence type="ECO:0000256" key="3">
    <source>
        <dbReference type="ARBA" id="ARBA00022603"/>
    </source>
</evidence>
<gene>
    <name evidence="7 10" type="primary">rsmA</name>
    <name evidence="7" type="synonym">ksgA</name>
    <name evidence="10" type="ORF">DRJ00_07995</name>
</gene>
<evidence type="ECO:0000256" key="8">
    <source>
        <dbReference type="PROSITE-ProRule" id="PRU01026"/>
    </source>
</evidence>
<dbReference type="AlphaFoldDB" id="A0A497E4N6"/>
<comment type="caution">
    <text evidence="10">The sequence shown here is derived from an EMBL/GenBank/DDBJ whole genome shotgun (WGS) entry which is preliminary data.</text>
</comment>
<dbReference type="InterPro" id="IPR029063">
    <property type="entry name" value="SAM-dependent_MTases_sf"/>
</dbReference>
<keyword evidence="2 7" id="KW-0698">rRNA processing</keyword>
<comment type="similarity">
    <text evidence="7">Belongs to the class I-like SAM-binding methyltransferase superfamily. rRNA adenine N(6)-methyltransferase family. RsmA subfamily.</text>
</comment>
<keyword evidence="3 7" id="KW-0489">Methyltransferase</keyword>
<comment type="subcellular location">
    <subcellularLocation>
        <location evidence="7">Cytoplasm</location>
    </subcellularLocation>
</comment>
<reference evidence="10 11" key="1">
    <citation type="submission" date="2018-06" db="EMBL/GenBank/DDBJ databases">
        <title>Extensive metabolic versatility and redundancy in microbially diverse, dynamic hydrothermal sediments.</title>
        <authorList>
            <person name="Dombrowski N."/>
            <person name="Teske A."/>
            <person name="Baker B.J."/>
        </authorList>
    </citation>
    <scope>NUCLEOTIDE SEQUENCE [LARGE SCALE GENOMIC DNA]</scope>
    <source>
        <strain evidence="10">B47_G16</strain>
    </source>
</reference>
<sequence length="287" mass="32841">MQRKLAKLVKLKEKTEYLWYKYDFVPKRHLGQNFLIDPHIVERIIKALELSEKDTVLEIGAGTGALTEQLVRKGGRVIAVEINERLCTLLRKELKGYDNLEVICADITRISLKEKFFKSDLVKVVGNLPYQIASSLLLSLVPQDWIKFLVVMVQREVAQRIMAKPGDKRRGVLSVLLNYYSTISRITDVPPQAFVPPPRVGSSVIKMKKRESYRIKAENGFSLVVRAAFSLKRKMLVNSLSAGLGINRELIKEKLSKAGVDWRRRAEDLSVEEFVRISNSLRRMSEE</sequence>
<keyword evidence="5 7" id="KW-0949">S-adenosyl-L-methionine</keyword>
<dbReference type="Pfam" id="PF00398">
    <property type="entry name" value="RrnaAD"/>
    <property type="match status" value="1"/>
</dbReference>
<dbReference type="PANTHER" id="PTHR11727">
    <property type="entry name" value="DIMETHYLADENOSINE TRANSFERASE"/>
    <property type="match status" value="1"/>
</dbReference>
<accession>A0A497E4N6</accession>
<feature type="binding site" evidence="7 8">
    <location>
        <position position="35"/>
    </location>
    <ligand>
        <name>S-adenosyl-L-methionine</name>
        <dbReference type="ChEBI" id="CHEBI:59789"/>
    </ligand>
</feature>
<dbReference type="PANTHER" id="PTHR11727:SF7">
    <property type="entry name" value="DIMETHYLADENOSINE TRANSFERASE-RELATED"/>
    <property type="match status" value="1"/>
</dbReference>
<dbReference type="CDD" id="cd02440">
    <property type="entry name" value="AdoMet_MTases"/>
    <property type="match status" value="1"/>
</dbReference>
<comment type="function">
    <text evidence="7">Specifically dimethylates two adjacent adenosines (A1518 and A1519) in the loop of a conserved hairpin near the 3'-end of 16S rRNA in the 30S particle. May play a critical role in biogenesis of 30S subunits.</text>
</comment>
<dbReference type="SMART" id="SM00650">
    <property type="entry name" value="rADc"/>
    <property type="match status" value="1"/>
</dbReference>
<evidence type="ECO:0000313" key="10">
    <source>
        <dbReference type="EMBL" id="RLE07519.1"/>
    </source>
</evidence>
<evidence type="ECO:0000256" key="1">
    <source>
        <dbReference type="ARBA" id="ARBA00022490"/>
    </source>
</evidence>
<dbReference type="InterPro" id="IPR023165">
    <property type="entry name" value="rRNA_Ade_diMease-like_C"/>
</dbReference>
<dbReference type="HAMAP" id="MF_00607">
    <property type="entry name" value="16SrRNA_methyltr_A"/>
    <property type="match status" value="1"/>
</dbReference>
<dbReference type="GO" id="GO:0003723">
    <property type="term" value="F:RNA binding"/>
    <property type="evidence" value="ECO:0007669"/>
    <property type="project" value="UniProtKB-UniRule"/>
</dbReference>
<dbReference type="PROSITE" id="PS51689">
    <property type="entry name" value="SAM_RNA_A_N6_MT"/>
    <property type="match status" value="1"/>
</dbReference>
<keyword evidence="6 7" id="KW-0694">RNA-binding</keyword>
<evidence type="ECO:0000256" key="7">
    <source>
        <dbReference type="HAMAP-Rule" id="MF_00607"/>
    </source>
</evidence>
<dbReference type="InterPro" id="IPR011530">
    <property type="entry name" value="rRNA_adenine_dimethylase"/>
</dbReference>
<keyword evidence="1 7" id="KW-0963">Cytoplasm</keyword>
<evidence type="ECO:0000259" key="9">
    <source>
        <dbReference type="SMART" id="SM00650"/>
    </source>
</evidence>
<dbReference type="SUPFAM" id="SSF53335">
    <property type="entry name" value="S-adenosyl-L-methionine-dependent methyltransferases"/>
    <property type="match status" value="1"/>
</dbReference>
<dbReference type="FunFam" id="3.40.50.150:FF:000023">
    <property type="entry name" value="Ribosomal RNA small subunit methyltransferase A"/>
    <property type="match status" value="1"/>
</dbReference>
<dbReference type="GO" id="GO:0052908">
    <property type="term" value="F:16S rRNA (adenine(1518)-N(6)/adenine(1519)-N(6))-dimethyltransferase activity"/>
    <property type="evidence" value="ECO:0007669"/>
    <property type="project" value="UniProtKB-EC"/>
</dbReference>
<dbReference type="Gene3D" id="3.40.50.150">
    <property type="entry name" value="Vaccinia Virus protein VP39"/>
    <property type="match status" value="1"/>
</dbReference>
<name>A0A497E4N6_UNCAE</name>
<proteinExistence type="inferred from homology"/>
<comment type="catalytic activity">
    <reaction evidence="7">
        <text>adenosine(1518)/adenosine(1519) in 16S rRNA + 4 S-adenosyl-L-methionine = N(6)-dimethyladenosine(1518)/N(6)-dimethyladenosine(1519) in 16S rRNA + 4 S-adenosyl-L-homocysteine + 4 H(+)</text>
        <dbReference type="Rhea" id="RHEA:19609"/>
        <dbReference type="Rhea" id="RHEA-COMP:10232"/>
        <dbReference type="Rhea" id="RHEA-COMP:10233"/>
        <dbReference type="ChEBI" id="CHEBI:15378"/>
        <dbReference type="ChEBI" id="CHEBI:57856"/>
        <dbReference type="ChEBI" id="CHEBI:59789"/>
        <dbReference type="ChEBI" id="CHEBI:74411"/>
        <dbReference type="ChEBI" id="CHEBI:74493"/>
        <dbReference type="EC" id="2.1.1.182"/>
    </reaction>
</comment>
<feature type="binding site" evidence="7 8">
    <location>
        <position position="33"/>
    </location>
    <ligand>
        <name>S-adenosyl-L-methionine</name>
        <dbReference type="ChEBI" id="CHEBI:59789"/>
    </ligand>
</feature>
<keyword evidence="4 7" id="KW-0808">Transferase</keyword>
<protein>
    <recommendedName>
        <fullName evidence="7">Ribosomal RNA small subunit methyltransferase A</fullName>
        <ecNumber evidence="7">2.1.1.182</ecNumber>
    </recommendedName>
    <alternativeName>
        <fullName evidence="7">16S rRNA (adenine(1518)-N(6)/adenine(1519)-N(6))-dimethyltransferase</fullName>
    </alternativeName>
    <alternativeName>
        <fullName evidence="7">16S rRNA dimethyladenosine transferase</fullName>
    </alternativeName>
    <alternativeName>
        <fullName evidence="7">16S rRNA dimethylase</fullName>
    </alternativeName>
    <alternativeName>
        <fullName evidence="7">S-adenosylmethionine-6-N', N'-adenosyl(rRNA) dimethyltransferase</fullName>
    </alternativeName>
</protein>
<feature type="domain" description="Ribosomal RNA adenine methylase transferase N-terminal" evidence="9">
    <location>
        <begin position="40"/>
        <end position="211"/>
    </location>
</feature>